<evidence type="ECO:0000313" key="6">
    <source>
        <dbReference type="EMBL" id="OGZ68981.1"/>
    </source>
</evidence>
<gene>
    <name evidence="6" type="ORF">A3D44_00240</name>
</gene>
<dbReference type="GO" id="GO:0005737">
    <property type="term" value="C:cytoplasm"/>
    <property type="evidence" value="ECO:0007669"/>
    <property type="project" value="TreeGrafter"/>
</dbReference>
<evidence type="ECO:0000313" key="7">
    <source>
        <dbReference type="Proteomes" id="UP000178820"/>
    </source>
</evidence>
<protein>
    <recommendedName>
        <fullName evidence="2">phosphoribosylglycinamide formyltransferase 1</fullName>
        <ecNumber evidence="2">2.1.2.2</ecNumber>
    </recommendedName>
</protein>
<dbReference type="PANTHER" id="PTHR43369">
    <property type="entry name" value="PHOSPHORIBOSYLGLYCINAMIDE FORMYLTRANSFERASE"/>
    <property type="match status" value="1"/>
</dbReference>
<keyword evidence="3" id="KW-0808">Transferase</keyword>
<evidence type="ECO:0000256" key="2">
    <source>
        <dbReference type="ARBA" id="ARBA00012254"/>
    </source>
</evidence>
<keyword evidence="4" id="KW-0658">Purine biosynthesis</keyword>
<evidence type="ECO:0000259" key="5">
    <source>
        <dbReference type="Pfam" id="PF00551"/>
    </source>
</evidence>
<dbReference type="EMBL" id="MHOT01000016">
    <property type="protein sequence ID" value="OGZ68981.1"/>
    <property type="molecule type" value="Genomic_DNA"/>
</dbReference>
<organism evidence="6 7">
    <name type="scientific">Candidatus Staskawiczbacteria bacterium RIFCSPHIGHO2_02_FULL_42_22</name>
    <dbReference type="NCBI Taxonomy" id="1802207"/>
    <lineage>
        <taxon>Bacteria</taxon>
        <taxon>Candidatus Staskawicziibacteriota</taxon>
    </lineage>
</organism>
<evidence type="ECO:0000256" key="1">
    <source>
        <dbReference type="ARBA" id="ARBA00005054"/>
    </source>
</evidence>
<dbReference type="STRING" id="1802207.A3D44_00240"/>
<dbReference type="SUPFAM" id="SSF53328">
    <property type="entry name" value="Formyltransferase"/>
    <property type="match status" value="1"/>
</dbReference>
<dbReference type="AlphaFoldDB" id="A0A1G2I3E8"/>
<evidence type="ECO:0000256" key="4">
    <source>
        <dbReference type="ARBA" id="ARBA00022755"/>
    </source>
</evidence>
<dbReference type="Pfam" id="PF00551">
    <property type="entry name" value="Formyl_trans_N"/>
    <property type="match status" value="1"/>
</dbReference>
<dbReference type="GO" id="GO:0004644">
    <property type="term" value="F:phosphoribosylglycinamide formyltransferase activity"/>
    <property type="evidence" value="ECO:0007669"/>
    <property type="project" value="UniProtKB-EC"/>
</dbReference>
<evidence type="ECO:0000256" key="3">
    <source>
        <dbReference type="ARBA" id="ARBA00022679"/>
    </source>
</evidence>
<sequence>MTLPRLIVFSSGTSVGGGSGFEKLVFAAQERILRAHIVAVVSNHASGGVKEKADRLRIPFVYFPSPYTFQYYQKIITAFKSDFSVLAGWLKLVSGLNPKTTFNIHPGPLPDFGGKGKYGLHVHRAVIEDYKAGKVTSSAVCMHFVTEEYDQGPVFFYKSVPVFATDTPEDLAKRVRIVEHEFLPVIADLVVNNYICWDGKDPDTLCLPKGYSYFP</sequence>
<dbReference type="Proteomes" id="UP000178820">
    <property type="component" value="Unassembled WGS sequence"/>
</dbReference>
<proteinExistence type="predicted"/>
<dbReference type="GO" id="GO:0006189">
    <property type="term" value="P:'de novo' IMP biosynthetic process"/>
    <property type="evidence" value="ECO:0007669"/>
    <property type="project" value="TreeGrafter"/>
</dbReference>
<dbReference type="PANTHER" id="PTHR43369:SF2">
    <property type="entry name" value="PHOSPHORIBOSYLGLYCINAMIDE FORMYLTRANSFERASE"/>
    <property type="match status" value="1"/>
</dbReference>
<feature type="domain" description="Formyl transferase N-terminal" evidence="5">
    <location>
        <begin position="16"/>
        <end position="184"/>
    </location>
</feature>
<dbReference type="Gene3D" id="3.40.50.170">
    <property type="entry name" value="Formyl transferase, N-terminal domain"/>
    <property type="match status" value="1"/>
</dbReference>
<comment type="caution">
    <text evidence="6">The sequence shown here is derived from an EMBL/GenBank/DDBJ whole genome shotgun (WGS) entry which is preliminary data.</text>
</comment>
<dbReference type="InterPro" id="IPR002376">
    <property type="entry name" value="Formyl_transf_N"/>
</dbReference>
<dbReference type="EC" id="2.1.2.2" evidence="2"/>
<comment type="pathway">
    <text evidence="1">Purine metabolism; IMP biosynthesis via de novo pathway; N(2)-formyl-N(1)-(5-phospho-D-ribosyl)glycinamide from N(1)-(5-phospho-D-ribosyl)glycinamide (10-formyl THF route): step 1/1.</text>
</comment>
<name>A0A1G2I3E8_9BACT</name>
<reference evidence="6 7" key="1">
    <citation type="journal article" date="2016" name="Nat. Commun.">
        <title>Thousands of microbial genomes shed light on interconnected biogeochemical processes in an aquifer system.</title>
        <authorList>
            <person name="Anantharaman K."/>
            <person name="Brown C.T."/>
            <person name="Hug L.A."/>
            <person name="Sharon I."/>
            <person name="Castelle C.J."/>
            <person name="Probst A.J."/>
            <person name="Thomas B.C."/>
            <person name="Singh A."/>
            <person name="Wilkins M.J."/>
            <person name="Karaoz U."/>
            <person name="Brodie E.L."/>
            <person name="Williams K.H."/>
            <person name="Hubbard S.S."/>
            <person name="Banfield J.F."/>
        </authorList>
    </citation>
    <scope>NUCLEOTIDE SEQUENCE [LARGE SCALE GENOMIC DNA]</scope>
</reference>
<dbReference type="InterPro" id="IPR036477">
    <property type="entry name" value="Formyl_transf_N_sf"/>
</dbReference>
<accession>A0A1G2I3E8</accession>